<dbReference type="RefSeq" id="XP_007832737.1">
    <property type="nucleotide sequence ID" value="XM_007834546.1"/>
</dbReference>
<dbReference type="STRING" id="1229662.W3X496"/>
<dbReference type="InParanoid" id="W3X496"/>
<sequence length="669" mass="75612">MHLDGWSSRSELPLPYSTSINLGVHHTPVAGTTSAMQSPPPSSRERPYRSHLRPACHPCRRRKSRCKLEAQSSSCLMCRVHGTDCVFPGETALRAGQSLQAPLPKSPARRRPTSSPKSTFTARSPFVAPENSTPEVDSSQWVDKRSDENDCQPTPLSVDDAEQDNPHIVGPANTSDSQVLADYLSVISTSNGGIRMVRPFPTSRSTPVLFANVKKRPLGMDDSSNPSREKLKIIEKLLEPNVDQLIDLYFHRINLCLPLLDRHSFKLQNETAKDKISPALLASLYAHTLTYWRFAPERCEQRVPDGRFIWNLANEALYSELHLSPGISTVTAILLNIGGRPTTSLIGNGVQLGAAVSLAYSLGLNRDPLPWDIPNAEKLLRMKIWWSLMIHDKWSSLAHGTPFHIQDEQYDVPFPSRQLFETQRSEPSERQAEDVFIALFGLTRVLSHCLQHLYCIVRNNDQISKLEFKLNYWVEKLETSIRRIITRGNFLGLPGAANLRLSYISVQLLIKRLELEHVRETYGPDSDMLANRYMQVRRTAEEIVLFVQELGDKQLSDFWLPMSAFMFSSTTTFLLRCALETETSQAELATSTSLRLAWDLITALRNHRDRFGWDLGDICLNQHEEIIEKLIAPSATQAIEDVPFSALSEMALPEVPFMDQLFPNLWDTF</sequence>
<evidence type="ECO:0000256" key="3">
    <source>
        <dbReference type="SAM" id="MobiDB-lite"/>
    </source>
</evidence>
<dbReference type="InterPro" id="IPR050797">
    <property type="entry name" value="Carb_Metab_Trans_Reg"/>
</dbReference>
<feature type="region of interest" description="Disordered" evidence="3">
    <location>
        <begin position="29"/>
        <end position="50"/>
    </location>
</feature>
<evidence type="ECO:0000313" key="5">
    <source>
        <dbReference type="EMBL" id="ETS80963.1"/>
    </source>
</evidence>
<gene>
    <name evidence="5" type="ORF">PFICI_05965</name>
</gene>
<keyword evidence="2" id="KW-0539">Nucleus</keyword>
<dbReference type="HOGENOM" id="CLU_009827_1_0_1"/>
<dbReference type="InterPro" id="IPR001138">
    <property type="entry name" value="Zn2Cys6_DnaBD"/>
</dbReference>
<dbReference type="Gene3D" id="4.10.240.10">
    <property type="entry name" value="Zn(2)-C6 fungal-type DNA-binding domain"/>
    <property type="match status" value="1"/>
</dbReference>
<dbReference type="SMART" id="SM00906">
    <property type="entry name" value="Fungal_trans"/>
    <property type="match status" value="1"/>
</dbReference>
<feature type="compositionally biased region" description="Polar residues" evidence="3">
    <location>
        <begin position="113"/>
        <end position="122"/>
    </location>
</feature>
<dbReference type="GO" id="GO:0003677">
    <property type="term" value="F:DNA binding"/>
    <property type="evidence" value="ECO:0007669"/>
    <property type="project" value="InterPro"/>
</dbReference>
<dbReference type="SUPFAM" id="SSF57701">
    <property type="entry name" value="Zn2/Cys6 DNA-binding domain"/>
    <property type="match status" value="1"/>
</dbReference>
<keyword evidence="1" id="KW-0479">Metal-binding</keyword>
<dbReference type="PANTHER" id="PTHR31668">
    <property type="entry name" value="GLUCOSE TRANSPORT TRANSCRIPTION REGULATOR RGT1-RELATED-RELATED"/>
    <property type="match status" value="1"/>
</dbReference>
<dbReference type="eggNOG" id="ENOG502RXB4">
    <property type="taxonomic scope" value="Eukaryota"/>
</dbReference>
<dbReference type="CDD" id="cd00067">
    <property type="entry name" value="GAL4"/>
    <property type="match status" value="1"/>
</dbReference>
<dbReference type="OMA" id="RMKIWWS"/>
<feature type="region of interest" description="Disordered" evidence="3">
    <location>
        <begin position="99"/>
        <end position="174"/>
    </location>
</feature>
<dbReference type="GO" id="GO:0000981">
    <property type="term" value="F:DNA-binding transcription factor activity, RNA polymerase II-specific"/>
    <property type="evidence" value="ECO:0007669"/>
    <property type="project" value="InterPro"/>
</dbReference>
<dbReference type="EMBL" id="KI912112">
    <property type="protein sequence ID" value="ETS80963.1"/>
    <property type="molecule type" value="Genomic_DNA"/>
</dbReference>
<evidence type="ECO:0000313" key="6">
    <source>
        <dbReference type="Proteomes" id="UP000030651"/>
    </source>
</evidence>
<keyword evidence="6" id="KW-1185">Reference proteome</keyword>
<feature type="compositionally biased region" description="Polar residues" evidence="3">
    <location>
        <begin position="130"/>
        <end position="141"/>
    </location>
</feature>
<dbReference type="PANTHER" id="PTHR31668:SF10">
    <property type="entry name" value="ZN(II)2CYS6 TRANSCRIPTION FACTOR (EUROFUNG)"/>
    <property type="match status" value="1"/>
</dbReference>
<organism evidence="5 6">
    <name type="scientific">Pestalotiopsis fici (strain W106-1 / CGMCC3.15140)</name>
    <dbReference type="NCBI Taxonomy" id="1229662"/>
    <lineage>
        <taxon>Eukaryota</taxon>
        <taxon>Fungi</taxon>
        <taxon>Dikarya</taxon>
        <taxon>Ascomycota</taxon>
        <taxon>Pezizomycotina</taxon>
        <taxon>Sordariomycetes</taxon>
        <taxon>Xylariomycetidae</taxon>
        <taxon>Amphisphaeriales</taxon>
        <taxon>Sporocadaceae</taxon>
        <taxon>Pestalotiopsis</taxon>
    </lineage>
</organism>
<protein>
    <recommendedName>
        <fullName evidence="4">Zn(2)-C6 fungal-type domain-containing protein</fullName>
    </recommendedName>
</protein>
<dbReference type="InterPro" id="IPR007219">
    <property type="entry name" value="XnlR_reg_dom"/>
</dbReference>
<dbReference type="PROSITE" id="PS50048">
    <property type="entry name" value="ZN2_CY6_FUNGAL_2"/>
    <property type="match status" value="1"/>
</dbReference>
<dbReference type="GO" id="GO:0005634">
    <property type="term" value="C:nucleus"/>
    <property type="evidence" value="ECO:0007669"/>
    <property type="project" value="TreeGrafter"/>
</dbReference>
<dbReference type="GO" id="GO:0001080">
    <property type="term" value="P:nitrogen catabolite activation of transcription from RNA polymerase II promoter"/>
    <property type="evidence" value="ECO:0007669"/>
    <property type="project" value="TreeGrafter"/>
</dbReference>
<dbReference type="KEGG" id="pfy:PFICI_05965"/>
<dbReference type="PROSITE" id="PS00463">
    <property type="entry name" value="ZN2_CY6_FUNGAL_1"/>
    <property type="match status" value="1"/>
</dbReference>
<dbReference type="Proteomes" id="UP000030651">
    <property type="component" value="Unassembled WGS sequence"/>
</dbReference>
<dbReference type="SMART" id="SM00066">
    <property type="entry name" value="GAL4"/>
    <property type="match status" value="1"/>
</dbReference>
<dbReference type="CDD" id="cd12148">
    <property type="entry name" value="fungal_TF_MHR"/>
    <property type="match status" value="1"/>
</dbReference>
<name>W3X496_PESFW</name>
<feature type="domain" description="Zn(2)-C6 fungal-type" evidence="4">
    <location>
        <begin position="55"/>
        <end position="87"/>
    </location>
</feature>
<proteinExistence type="predicted"/>
<evidence type="ECO:0000256" key="2">
    <source>
        <dbReference type="ARBA" id="ARBA00023242"/>
    </source>
</evidence>
<dbReference type="GO" id="GO:0008270">
    <property type="term" value="F:zinc ion binding"/>
    <property type="evidence" value="ECO:0007669"/>
    <property type="project" value="InterPro"/>
</dbReference>
<evidence type="ECO:0000259" key="4">
    <source>
        <dbReference type="PROSITE" id="PS50048"/>
    </source>
</evidence>
<dbReference type="Pfam" id="PF04082">
    <property type="entry name" value="Fungal_trans"/>
    <property type="match status" value="1"/>
</dbReference>
<dbReference type="GeneID" id="19270978"/>
<dbReference type="Pfam" id="PF00172">
    <property type="entry name" value="Zn_clus"/>
    <property type="match status" value="1"/>
</dbReference>
<reference evidence="6" key="1">
    <citation type="journal article" date="2015" name="BMC Genomics">
        <title>Genomic and transcriptomic analysis of the endophytic fungus Pestalotiopsis fici reveals its lifestyle and high potential for synthesis of natural products.</title>
        <authorList>
            <person name="Wang X."/>
            <person name="Zhang X."/>
            <person name="Liu L."/>
            <person name="Xiang M."/>
            <person name="Wang W."/>
            <person name="Sun X."/>
            <person name="Che Y."/>
            <person name="Guo L."/>
            <person name="Liu G."/>
            <person name="Guo L."/>
            <person name="Wang C."/>
            <person name="Yin W.B."/>
            <person name="Stadler M."/>
            <person name="Zhang X."/>
            <person name="Liu X."/>
        </authorList>
    </citation>
    <scope>NUCLEOTIDE SEQUENCE [LARGE SCALE GENOMIC DNA]</scope>
    <source>
        <strain evidence="6">W106-1 / CGMCC3.15140</strain>
    </source>
</reference>
<evidence type="ECO:0000256" key="1">
    <source>
        <dbReference type="ARBA" id="ARBA00022723"/>
    </source>
</evidence>
<dbReference type="OrthoDB" id="3034343at2759"/>
<dbReference type="GO" id="GO:0006351">
    <property type="term" value="P:DNA-templated transcription"/>
    <property type="evidence" value="ECO:0007669"/>
    <property type="project" value="InterPro"/>
</dbReference>
<dbReference type="InterPro" id="IPR036864">
    <property type="entry name" value="Zn2-C6_fun-type_DNA-bd_sf"/>
</dbReference>
<dbReference type="AlphaFoldDB" id="W3X496"/>
<accession>W3X496</accession>